<dbReference type="OrthoDB" id="10514036at2759"/>
<accession>A0A4U6X3Q8</accession>
<dbReference type="EMBL" id="PJEX01000451">
    <property type="protein sequence ID" value="TKW50002.1"/>
    <property type="molecule type" value="Genomic_DNA"/>
</dbReference>
<dbReference type="AlphaFoldDB" id="A0A4U6X3Q8"/>
<keyword evidence="3" id="KW-1185">Reference proteome</keyword>
<organism evidence="2 3">
    <name type="scientific">Colletotrichum tanaceti</name>
    <dbReference type="NCBI Taxonomy" id="1306861"/>
    <lineage>
        <taxon>Eukaryota</taxon>
        <taxon>Fungi</taxon>
        <taxon>Dikarya</taxon>
        <taxon>Ascomycota</taxon>
        <taxon>Pezizomycotina</taxon>
        <taxon>Sordariomycetes</taxon>
        <taxon>Hypocreomycetidae</taxon>
        <taxon>Glomerellales</taxon>
        <taxon>Glomerellaceae</taxon>
        <taxon>Colletotrichum</taxon>
        <taxon>Colletotrichum destructivum species complex</taxon>
    </lineage>
</organism>
<feature type="region of interest" description="Disordered" evidence="1">
    <location>
        <begin position="181"/>
        <end position="221"/>
    </location>
</feature>
<name>A0A4U6X3Q8_9PEZI</name>
<dbReference type="Proteomes" id="UP000310108">
    <property type="component" value="Unassembled WGS sequence"/>
</dbReference>
<reference evidence="2 3" key="1">
    <citation type="journal article" date="2019" name="PLoS ONE">
        <title>Comparative genome analysis indicates high evolutionary potential of pathogenicity genes in Colletotrichum tanaceti.</title>
        <authorList>
            <person name="Lelwala R.V."/>
            <person name="Korhonen P.K."/>
            <person name="Young N.D."/>
            <person name="Scott J.B."/>
            <person name="Ades P.A."/>
            <person name="Gasser R.B."/>
            <person name="Taylor P.W.J."/>
        </authorList>
    </citation>
    <scope>NUCLEOTIDE SEQUENCE [LARGE SCALE GENOMIC DNA]</scope>
    <source>
        <strain evidence="2">BRIP57314</strain>
    </source>
</reference>
<comment type="caution">
    <text evidence="2">The sequence shown here is derived from an EMBL/GenBank/DDBJ whole genome shotgun (WGS) entry which is preliminary data.</text>
</comment>
<feature type="region of interest" description="Disordered" evidence="1">
    <location>
        <begin position="79"/>
        <end position="115"/>
    </location>
</feature>
<evidence type="ECO:0000256" key="1">
    <source>
        <dbReference type="SAM" id="MobiDB-lite"/>
    </source>
</evidence>
<sequence>MVDADEEEGSLMGCESPPSRTLPKGDTPASASEHEMDIDTTEAVTSLEQYEVIASGRISPRRPRYLDSDAHHIRINEAQNDWAAQRQSRTLQSPQPGRSLGTPPYAPSKGSPWSGPSRTHTLFHCNYPPMSRYHQYSRCPPKQQIPGIDLTNDAGSAAVWTSHVEAPNRPDGTKVGALLFRASPPHKRHEHPTEEESIEKKLKKAEGDEDEGRREHGMDCE</sequence>
<proteinExistence type="predicted"/>
<evidence type="ECO:0000313" key="2">
    <source>
        <dbReference type="EMBL" id="TKW50002.1"/>
    </source>
</evidence>
<feature type="region of interest" description="Disordered" evidence="1">
    <location>
        <begin position="1"/>
        <end position="43"/>
    </location>
</feature>
<feature type="compositionally biased region" description="Polar residues" evidence="1">
    <location>
        <begin position="85"/>
        <end position="96"/>
    </location>
</feature>
<protein>
    <submittedName>
        <fullName evidence="2">Uncharacterized protein</fullName>
    </submittedName>
</protein>
<gene>
    <name evidence="2" type="ORF">CTA1_5748</name>
</gene>
<feature type="compositionally biased region" description="Basic and acidic residues" evidence="1">
    <location>
        <begin position="191"/>
        <end position="221"/>
    </location>
</feature>
<evidence type="ECO:0000313" key="3">
    <source>
        <dbReference type="Proteomes" id="UP000310108"/>
    </source>
</evidence>